<gene>
    <name evidence="2" type="ORF">DN051_37225</name>
</gene>
<feature type="region of interest" description="Disordered" evidence="1">
    <location>
        <begin position="1"/>
        <end position="25"/>
    </location>
</feature>
<keyword evidence="2" id="KW-0808">Transferase</keyword>
<dbReference type="Pfam" id="PF08843">
    <property type="entry name" value="AbiEii"/>
    <property type="match status" value="1"/>
</dbReference>
<dbReference type="KEGG" id="scad:DN051_37225"/>
<dbReference type="EMBL" id="CP030073">
    <property type="protein sequence ID" value="AWW41606.1"/>
    <property type="molecule type" value="Genomic_DNA"/>
</dbReference>
<accession>A0A2Z4J998</accession>
<feature type="compositionally biased region" description="Basic and acidic residues" evidence="1">
    <location>
        <begin position="16"/>
        <end position="25"/>
    </location>
</feature>
<protein>
    <submittedName>
        <fullName evidence="2">Nucleotidyl transferase AbiEii/AbiGii toxin family protein</fullName>
    </submittedName>
</protein>
<evidence type="ECO:0000313" key="2">
    <source>
        <dbReference type="EMBL" id="AWW41606.1"/>
    </source>
</evidence>
<dbReference type="RefSeq" id="WP_112441170.1">
    <property type="nucleotide sequence ID" value="NZ_CBDRHE010000076.1"/>
</dbReference>
<sequence>MSGTEWERFGWGSTELPREPLDETTRRVEDLPKTLQWVPGDDVVQRPVFDPSQKHHRNAYRATDPRFGDPARSAAWRTARRRALHLVLDAIAASPWGDALVLRGSVLMSVWFSDSAREPGDLDFVVVPHTWQIDDGRTERMLQGIAAAAQTLADAREDEIGISARGAVVEDIWTYDRVPGCRMVLPWDSPGLPGGHVQLDFVFNERLPEAPAPAELPSGTVAQAATPELSLAWKLMWLVNDMHAQGKDLYDAVLLAERHPLRYELLHEVFRLSGEWPYPHRERILLEDVVEAVGYVEWNHFVTEYPQFRDAEREYADRLVRAVTPTFERA</sequence>
<dbReference type="Proteomes" id="UP000249616">
    <property type="component" value="Chromosome"/>
</dbReference>
<name>A0A2Z4J998_9ACTN</name>
<dbReference type="AlphaFoldDB" id="A0A2Z4J998"/>
<organism evidence="2 3">
    <name type="scientific">Streptomyces cadmiisoli</name>
    <dbReference type="NCBI Taxonomy" id="2184053"/>
    <lineage>
        <taxon>Bacteria</taxon>
        <taxon>Bacillati</taxon>
        <taxon>Actinomycetota</taxon>
        <taxon>Actinomycetes</taxon>
        <taxon>Kitasatosporales</taxon>
        <taxon>Streptomycetaceae</taxon>
        <taxon>Streptomyces</taxon>
        <taxon>Streptomyces aurantiacus group</taxon>
    </lineage>
</organism>
<keyword evidence="3" id="KW-1185">Reference proteome</keyword>
<evidence type="ECO:0000256" key="1">
    <source>
        <dbReference type="SAM" id="MobiDB-lite"/>
    </source>
</evidence>
<proteinExistence type="predicted"/>
<dbReference type="GO" id="GO:0016740">
    <property type="term" value="F:transferase activity"/>
    <property type="evidence" value="ECO:0007669"/>
    <property type="project" value="UniProtKB-KW"/>
</dbReference>
<evidence type="ECO:0000313" key="3">
    <source>
        <dbReference type="Proteomes" id="UP000249616"/>
    </source>
</evidence>
<reference evidence="2 3" key="1">
    <citation type="journal article" date="2019" name="Int. J. Syst. Evol. Microbiol.">
        <title>Streptomyces cadmiisoli sp. nov., a novel actinomycete isolated from cadmium-contaminated soil.</title>
        <authorList>
            <person name="Li K."/>
            <person name="Tang X."/>
            <person name="Zhao J."/>
            <person name="Guo Y."/>
            <person name="Tang Y."/>
            <person name="Gao J."/>
        </authorList>
    </citation>
    <scope>NUCLEOTIDE SEQUENCE [LARGE SCALE GENOMIC DNA]</scope>
    <source>
        <strain evidence="2 3">ZFG47</strain>
    </source>
</reference>
<dbReference type="InterPro" id="IPR014942">
    <property type="entry name" value="AbiEii"/>
</dbReference>